<dbReference type="InterPro" id="IPR001466">
    <property type="entry name" value="Beta-lactam-related"/>
</dbReference>
<name>A0A938Z802_9FIRM</name>
<proteinExistence type="predicted"/>
<feature type="domain" description="Beta-lactamase-related" evidence="1">
    <location>
        <begin position="38"/>
        <end position="213"/>
    </location>
</feature>
<dbReference type="InterPro" id="IPR012338">
    <property type="entry name" value="Beta-lactam/transpept-like"/>
</dbReference>
<accession>A0A938Z802</accession>
<dbReference type="Gene3D" id="3.40.710.10">
    <property type="entry name" value="DD-peptidase/beta-lactamase superfamily"/>
    <property type="match status" value="1"/>
</dbReference>
<protein>
    <submittedName>
        <fullName evidence="2">Serine hydrolase</fullName>
    </submittedName>
</protein>
<dbReference type="SUPFAM" id="SSF56601">
    <property type="entry name" value="beta-lactamase/transpeptidase-like"/>
    <property type="match status" value="1"/>
</dbReference>
<keyword evidence="2" id="KW-0378">Hydrolase</keyword>
<dbReference type="GO" id="GO:0016787">
    <property type="term" value="F:hydrolase activity"/>
    <property type="evidence" value="ECO:0007669"/>
    <property type="project" value="UniProtKB-KW"/>
</dbReference>
<sequence>METIYVDPENYGIDSGKLREMLEVLEKEAELHSISVKYEGKTILEGAWKPFTLEDPQMMHSLSKTGTAICVGFALDEGKLKLEAPFLDYIREDLPEEYDPALEKITVYDLLTMQAGSPFCCNNVWFSRLEKNWETAWLREKKILEDIGKVFHYDSGCSYTLSRIVTKVMGKNCRTLLDERVFEKMGFREIRWLSSPEGHSTGGWGLYLTAREISELGVLFLRKGKWKGEQLIPAWWVETLSKPQVAIPGCAGKALSHYAYHIKAGKEMFAAEGAFGQFLLCFRNFPVTIGITAGTTAERIPDICLAYIKEAFQQRSAAPELRAEHSRNLKKKTADLSLAFPKGEHAQWEVDNWMLMNQKFSFSENPRGIQEALFLQENDNLEIWLKIDGEEKQLTAGFRKWIRNDLYPGNFRHQYHCLAYAFDGSALRIKVALINTSYVETYTLRPTVAGDSATAIHPQLTCSWQPNVTYLPPAPDNTWHFTATRKPE</sequence>
<reference evidence="2" key="1">
    <citation type="submission" date="2021-02" db="EMBL/GenBank/DDBJ databases">
        <title>Metagenome-assembled genomes from human diarrheal sample B26.</title>
        <authorList>
            <person name="Ateba T.P."/>
            <person name="Alayande K.A."/>
            <person name="Mwanza M."/>
        </authorList>
    </citation>
    <scope>NUCLEOTIDE SEQUENCE</scope>
    <source>
        <strain evidence="2">06WH</strain>
    </source>
</reference>
<evidence type="ECO:0000259" key="1">
    <source>
        <dbReference type="Pfam" id="PF00144"/>
    </source>
</evidence>
<dbReference type="Pfam" id="PF00144">
    <property type="entry name" value="Beta-lactamase"/>
    <property type="match status" value="1"/>
</dbReference>
<evidence type="ECO:0000313" key="3">
    <source>
        <dbReference type="Proteomes" id="UP000737612"/>
    </source>
</evidence>
<organism evidence="2 3">
    <name type="scientific">Fusicatenibacter saccharivorans</name>
    <dbReference type="NCBI Taxonomy" id="1150298"/>
    <lineage>
        <taxon>Bacteria</taxon>
        <taxon>Bacillati</taxon>
        <taxon>Bacillota</taxon>
        <taxon>Clostridia</taxon>
        <taxon>Lachnospirales</taxon>
        <taxon>Lachnospiraceae</taxon>
        <taxon>Fusicatenibacter</taxon>
    </lineage>
</organism>
<evidence type="ECO:0000313" key="2">
    <source>
        <dbReference type="EMBL" id="MBN2953009.1"/>
    </source>
</evidence>
<gene>
    <name evidence="2" type="ORF">JTJ23_05310</name>
</gene>
<dbReference type="PANTHER" id="PTHR43283:SF7">
    <property type="entry name" value="BETA-LACTAMASE-RELATED DOMAIN-CONTAINING PROTEIN"/>
    <property type="match status" value="1"/>
</dbReference>
<dbReference type="Proteomes" id="UP000737612">
    <property type="component" value="Unassembled WGS sequence"/>
</dbReference>
<dbReference type="InterPro" id="IPR050789">
    <property type="entry name" value="Diverse_Enzym_Activities"/>
</dbReference>
<dbReference type="PANTHER" id="PTHR43283">
    <property type="entry name" value="BETA-LACTAMASE-RELATED"/>
    <property type="match status" value="1"/>
</dbReference>
<dbReference type="AlphaFoldDB" id="A0A938Z802"/>
<comment type="caution">
    <text evidence="2">The sequence shown here is derived from an EMBL/GenBank/DDBJ whole genome shotgun (WGS) entry which is preliminary data.</text>
</comment>
<dbReference type="EMBL" id="JAFHBD010000017">
    <property type="protein sequence ID" value="MBN2953009.1"/>
    <property type="molecule type" value="Genomic_DNA"/>
</dbReference>